<dbReference type="PANTHER" id="PTHR46732:SF8">
    <property type="entry name" value="ATP-DEPENDENT PROTEASE LA (LON) DOMAIN PROTEIN"/>
    <property type="match status" value="1"/>
</dbReference>
<protein>
    <recommendedName>
        <fullName evidence="2">Lon N-terminal domain-containing protein</fullName>
    </recommendedName>
</protein>
<dbReference type="SMART" id="SM00464">
    <property type="entry name" value="LON"/>
    <property type="match status" value="1"/>
</dbReference>
<dbReference type="Pfam" id="PF02190">
    <property type="entry name" value="LON_substr_bdg"/>
    <property type="match status" value="1"/>
</dbReference>
<sequence length="238" mass="25901">MGDTETEKRQRATLPLFPLQAVLMPGALLPLHIFEPRYRQLTVDLIAGTVPDREFGVVATRTTPMAEVDSVEHVHAVGCVARLREATRLPDGRFDIVVAGHRRFRLHEVDAGAAPYLMGTVEWLDDRPVPGVADDAAAGLAAAARAAHRHYCAAAWRREDWTEPPADTPLGRLPYALAADCVLSLADQQRLLEEDHPLYRLSTVLGLLHREAGLLSALRAVPAPPGCLPEPTTPASLN</sequence>
<keyword evidence="1" id="KW-0812">Transmembrane</keyword>
<dbReference type="InterPro" id="IPR015947">
    <property type="entry name" value="PUA-like_sf"/>
</dbReference>
<feature type="transmembrane region" description="Helical" evidence="1">
    <location>
        <begin position="12"/>
        <end position="34"/>
    </location>
</feature>
<keyword evidence="1" id="KW-0472">Membrane</keyword>
<dbReference type="AlphaFoldDB" id="A0A1I5XWL9"/>
<keyword evidence="1" id="KW-1133">Transmembrane helix</keyword>
<accession>A0A1I5XWL9</accession>
<evidence type="ECO:0000256" key="1">
    <source>
        <dbReference type="SAM" id="Phobius"/>
    </source>
</evidence>
<gene>
    <name evidence="3" type="ORF">SAMN05421810_106298</name>
</gene>
<name>A0A1I5XWL9_9PSEU</name>
<organism evidence="3 4">
    <name type="scientific">Amycolatopsis arida</name>
    <dbReference type="NCBI Taxonomy" id="587909"/>
    <lineage>
        <taxon>Bacteria</taxon>
        <taxon>Bacillati</taxon>
        <taxon>Actinomycetota</taxon>
        <taxon>Actinomycetes</taxon>
        <taxon>Pseudonocardiales</taxon>
        <taxon>Pseudonocardiaceae</taxon>
        <taxon>Amycolatopsis</taxon>
    </lineage>
</organism>
<dbReference type="PANTHER" id="PTHR46732">
    <property type="entry name" value="ATP-DEPENDENT PROTEASE LA (LON) DOMAIN PROTEIN"/>
    <property type="match status" value="1"/>
</dbReference>
<evidence type="ECO:0000313" key="3">
    <source>
        <dbReference type="EMBL" id="SFQ36349.1"/>
    </source>
</evidence>
<dbReference type="PROSITE" id="PS51787">
    <property type="entry name" value="LON_N"/>
    <property type="match status" value="1"/>
</dbReference>
<dbReference type="STRING" id="587909.SAMN05421810_106298"/>
<dbReference type="EMBL" id="FOWW01000006">
    <property type="protein sequence ID" value="SFQ36349.1"/>
    <property type="molecule type" value="Genomic_DNA"/>
</dbReference>
<dbReference type="InterPro" id="IPR046336">
    <property type="entry name" value="Lon_prtase_N_sf"/>
</dbReference>
<dbReference type="InterPro" id="IPR003111">
    <property type="entry name" value="Lon_prtase_N"/>
</dbReference>
<dbReference type="Gene3D" id="2.30.130.40">
    <property type="entry name" value="LON domain-like"/>
    <property type="match status" value="1"/>
</dbReference>
<evidence type="ECO:0000313" key="4">
    <source>
        <dbReference type="Proteomes" id="UP000198727"/>
    </source>
</evidence>
<reference evidence="4" key="1">
    <citation type="submission" date="2016-10" db="EMBL/GenBank/DDBJ databases">
        <authorList>
            <person name="Varghese N."/>
            <person name="Submissions S."/>
        </authorList>
    </citation>
    <scope>NUCLEOTIDE SEQUENCE [LARGE SCALE GENOMIC DNA]</scope>
    <source>
        <strain evidence="4">CGMCC 4.5579</strain>
    </source>
</reference>
<feature type="domain" description="Lon N-terminal" evidence="2">
    <location>
        <begin position="11"/>
        <end position="212"/>
    </location>
</feature>
<dbReference type="RefSeq" id="WP_279587024.1">
    <property type="nucleotide sequence ID" value="NZ_FOWW01000006.1"/>
</dbReference>
<dbReference type="Proteomes" id="UP000198727">
    <property type="component" value="Unassembled WGS sequence"/>
</dbReference>
<proteinExistence type="predicted"/>
<dbReference type="SUPFAM" id="SSF88697">
    <property type="entry name" value="PUA domain-like"/>
    <property type="match status" value="1"/>
</dbReference>
<evidence type="ECO:0000259" key="2">
    <source>
        <dbReference type="PROSITE" id="PS51787"/>
    </source>
</evidence>
<keyword evidence="4" id="KW-1185">Reference proteome</keyword>